<keyword evidence="2" id="KW-1185">Reference proteome</keyword>
<dbReference type="AlphaFoldDB" id="A0AAC9N0U9"/>
<gene>
    <name evidence="1" type="ORF">TL08_24910</name>
</gene>
<dbReference type="KEGG" id="ahm:TL08_24910"/>
<evidence type="ECO:0008006" key="3">
    <source>
        <dbReference type="Google" id="ProtNLM"/>
    </source>
</evidence>
<dbReference type="RefSeq" id="WP_069852512.1">
    <property type="nucleotide sequence ID" value="NZ_CP014859.1"/>
</dbReference>
<sequence length="102" mass="11136">MSGYQTILDELIAIGGRIEAESVKIDDQTGEAATSNLDPSDFGGEKYTDFGNTYLSNLDANLVKTIQEYARSARALADNIKESYRTYAAMEDEEAARMQGLG</sequence>
<evidence type="ECO:0000313" key="1">
    <source>
        <dbReference type="EMBL" id="AOS65760.1"/>
    </source>
</evidence>
<name>A0AAC9N0U9_9PSEU</name>
<proteinExistence type="predicted"/>
<accession>A0AAC9N0U9</accession>
<dbReference type="EMBL" id="CP014859">
    <property type="protein sequence ID" value="AOS65760.1"/>
    <property type="molecule type" value="Genomic_DNA"/>
</dbReference>
<reference evidence="2" key="1">
    <citation type="submission" date="2016-03" db="EMBL/GenBank/DDBJ databases">
        <title>Complete genome sequence of the type strain Actinoalloteichus hymeniacidonis DSM 45092.</title>
        <authorList>
            <person name="Schaffert L."/>
            <person name="Albersmeier A."/>
            <person name="Winkler A."/>
            <person name="Kalinowski J."/>
            <person name="Zotchev S."/>
            <person name="Ruckert C."/>
        </authorList>
    </citation>
    <scope>NUCLEOTIDE SEQUENCE [LARGE SCALE GENOMIC DNA]</scope>
    <source>
        <strain evidence="2">HPA177(T) (DSM 45092(T))</strain>
    </source>
</reference>
<protein>
    <recommendedName>
        <fullName evidence="3">Excreted virulence factor EspC, type VII ESX diderm</fullName>
    </recommendedName>
</protein>
<organism evidence="1 2">
    <name type="scientific">Actinoalloteichus hymeniacidonis</name>
    <dbReference type="NCBI Taxonomy" id="340345"/>
    <lineage>
        <taxon>Bacteria</taxon>
        <taxon>Bacillati</taxon>
        <taxon>Actinomycetota</taxon>
        <taxon>Actinomycetes</taxon>
        <taxon>Pseudonocardiales</taxon>
        <taxon>Pseudonocardiaceae</taxon>
        <taxon>Actinoalloteichus</taxon>
    </lineage>
</organism>
<dbReference type="Proteomes" id="UP000095210">
    <property type="component" value="Chromosome"/>
</dbReference>
<evidence type="ECO:0000313" key="2">
    <source>
        <dbReference type="Proteomes" id="UP000095210"/>
    </source>
</evidence>